<evidence type="ECO:0000313" key="1">
    <source>
        <dbReference type="EMBL" id="KAG2193590.1"/>
    </source>
</evidence>
<sequence>MAQLPIELEEAFPAIITHIGAESREVADLKPCTGVNLLSNYVKKNKKEVEGVGDFFKSAPTIYAPFSSFDYQSGYDGYVSTPVYFRTLYTSIIEKLRPFMDEMLMLTSGKIIRGDHSFKIVNHIAKIENSSAFTALYTVFNEYEEIRLMSLVPSKSHSYLKWSFEKIYEACKMYGHELPTVFLLTMCSKAILQEYRFNYKTLPELELPDFVNVGYFNQFLQIETVIFDLNDKLSIECEGTVAVGFDRECSFDEETIQFTSVTEVIFEQQKYCKGWEKRF</sequence>
<evidence type="ECO:0000313" key="2">
    <source>
        <dbReference type="Proteomes" id="UP000603453"/>
    </source>
</evidence>
<reference evidence="1" key="1">
    <citation type="submission" date="2020-12" db="EMBL/GenBank/DDBJ databases">
        <title>Metabolic potential, ecology and presence of endohyphal bacteria is reflected in genomic diversity of Mucoromycotina.</title>
        <authorList>
            <person name="Muszewska A."/>
            <person name="Okrasinska A."/>
            <person name="Steczkiewicz K."/>
            <person name="Drgas O."/>
            <person name="Orlowska M."/>
            <person name="Perlinska-Lenart U."/>
            <person name="Aleksandrzak-Piekarczyk T."/>
            <person name="Szatraj K."/>
            <person name="Zielenkiewicz U."/>
            <person name="Pilsyk S."/>
            <person name="Malc E."/>
            <person name="Mieczkowski P."/>
            <person name="Kruszewska J.S."/>
            <person name="Biernat P."/>
            <person name="Pawlowska J."/>
        </authorList>
    </citation>
    <scope>NUCLEOTIDE SEQUENCE</scope>
    <source>
        <strain evidence="1">WA0000017839</strain>
    </source>
</reference>
<comment type="caution">
    <text evidence="1">The sequence shown here is derived from an EMBL/GenBank/DDBJ whole genome shotgun (WGS) entry which is preliminary data.</text>
</comment>
<dbReference type="OrthoDB" id="2278185at2759"/>
<proteinExistence type="predicted"/>
<dbReference type="EMBL" id="JAEPRD010000226">
    <property type="protein sequence ID" value="KAG2193590.1"/>
    <property type="molecule type" value="Genomic_DNA"/>
</dbReference>
<name>A0A8H7QKZ1_9FUNG</name>
<accession>A0A8H7QKZ1</accession>
<protein>
    <submittedName>
        <fullName evidence="1">Uncharacterized protein</fullName>
    </submittedName>
</protein>
<organism evidence="1 2">
    <name type="scientific">Mucor saturninus</name>
    <dbReference type="NCBI Taxonomy" id="64648"/>
    <lineage>
        <taxon>Eukaryota</taxon>
        <taxon>Fungi</taxon>
        <taxon>Fungi incertae sedis</taxon>
        <taxon>Mucoromycota</taxon>
        <taxon>Mucoromycotina</taxon>
        <taxon>Mucoromycetes</taxon>
        <taxon>Mucorales</taxon>
        <taxon>Mucorineae</taxon>
        <taxon>Mucoraceae</taxon>
        <taxon>Mucor</taxon>
    </lineage>
</organism>
<dbReference type="AlphaFoldDB" id="A0A8H7QKZ1"/>
<gene>
    <name evidence="1" type="ORF">INT47_007393</name>
</gene>
<dbReference type="Proteomes" id="UP000603453">
    <property type="component" value="Unassembled WGS sequence"/>
</dbReference>
<keyword evidence="2" id="KW-1185">Reference proteome</keyword>